<evidence type="ECO:0000313" key="1">
    <source>
        <dbReference type="EMBL" id="MBV4516158.1"/>
    </source>
</evidence>
<accession>A0ACC5UP21</accession>
<organism evidence="1 2">
    <name type="scientific">Pseudomonas kurunegalensis</name>
    <dbReference type="NCBI Taxonomy" id="485880"/>
    <lineage>
        <taxon>Bacteria</taxon>
        <taxon>Pseudomonadati</taxon>
        <taxon>Pseudomonadota</taxon>
        <taxon>Gammaproteobacteria</taxon>
        <taxon>Pseudomonadales</taxon>
        <taxon>Pseudomonadaceae</taxon>
        <taxon>Pseudomonas</taxon>
    </lineage>
</organism>
<dbReference type="EMBL" id="JABWSB020000007">
    <property type="protein sequence ID" value="MBV4516158.1"/>
    <property type="molecule type" value="Genomic_DNA"/>
</dbReference>
<name>A0ACC5UP21_9PSED</name>
<reference evidence="1 2" key="1">
    <citation type="journal article" date="2020" name="Microorganisms">
        <title>Reliable Identification of Environmental Pseudomonas Isolates Using the rpoD Gene.</title>
        <authorList>
            <consortium name="The Broad Institute Genome Sequencing Platform"/>
            <person name="Girard L."/>
            <person name="Lood C."/>
            <person name="Rokni-Zadeh H."/>
            <person name="van Noort V."/>
            <person name="Lavigne R."/>
            <person name="De Mot R."/>
        </authorList>
    </citation>
    <scope>NUCLEOTIDE SEQUENCE [LARGE SCALE GENOMIC DNA]</scope>
    <source>
        <strain evidence="1 2">RW1P2</strain>
    </source>
</reference>
<evidence type="ECO:0000313" key="2">
    <source>
        <dbReference type="Proteomes" id="UP000624243"/>
    </source>
</evidence>
<protein>
    <submittedName>
        <fullName evidence="1">Uncharacterized protein</fullName>
    </submittedName>
</protein>
<dbReference type="Proteomes" id="UP000624243">
    <property type="component" value="Unassembled WGS sequence"/>
</dbReference>
<sequence>MKFDCAKVSGKVDDIRRVSRVDGGYTATVSIDGAVIPKLQIASKLFEELTVGENVTLYGLFKNTKDKEKNEGILYGLKRESGEKSFATELRYKVPMILAVTSILAFCIVFVAGWVVSIYPVAYIFGGNSQQFMYNNTVAAFVEAGLAAAFFLWRAWVMVQSTADPEAWKNMDAATVSSRFSKFDK</sequence>
<comment type="caution">
    <text evidence="1">The sequence shown here is derived from an EMBL/GenBank/DDBJ whole genome shotgun (WGS) entry which is preliminary data.</text>
</comment>
<keyword evidence="2" id="KW-1185">Reference proteome</keyword>
<gene>
    <name evidence="1" type="ORF">HU758_013230</name>
</gene>
<proteinExistence type="predicted"/>